<gene>
    <name evidence="1" type="ORF">TrRE_jg3230</name>
</gene>
<protein>
    <submittedName>
        <fullName evidence="1">Uncharacterized protein</fullName>
    </submittedName>
</protein>
<keyword evidence="2" id="KW-1185">Reference proteome</keyword>
<evidence type="ECO:0000313" key="2">
    <source>
        <dbReference type="Proteomes" id="UP001165082"/>
    </source>
</evidence>
<proteinExistence type="predicted"/>
<reference evidence="1" key="1">
    <citation type="submission" date="2022-07" db="EMBL/GenBank/DDBJ databases">
        <title>Genome analysis of Parmales, a sister group of diatoms, reveals the evolutionary specialization of diatoms from phago-mixotrophs to photoautotrophs.</title>
        <authorList>
            <person name="Ban H."/>
            <person name="Sato S."/>
            <person name="Yoshikawa S."/>
            <person name="Kazumasa Y."/>
            <person name="Nakamura Y."/>
            <person name="Ichinomiya M."/>
            <person name="Saitoh K."/>
            <person name="Sato N."/>
            <person name="Blanc-Mathieu R."/>
            <person name="Endo H."/>
            <person name="Kuwata A."/>
            <person name="Ogata H."/>
        </authorList>
    </citation>
    <scope>NUCLEOTIDE SEQUENCE</scope>
</reference>
<dbReference type="AlphaFoldDB" id="A0A9W6ZBZ7"/>
<feature type="non-terminal residue" evidence="1">
    <location>
        <position position="1"/>
    </location>
</feature>
<sequence length="33" mass="4224">WNHHHPQYVPFSLLLQYSKPRIRFGHCRHRQRQ</sequence>
<accession>A0A9W6ZBZ7</accession>
<organism evidence="1 2">
    <name type="scientific">Triparma retinervis</name>
    <dbReference type="NCBI Taxonomy" id="2557542"/>
    <lineage>
        <taxon>Eukaryota</taxon>
        <taxon>Sar</taxon>
        <taxon>Stramenopiles</taxon>
        <taxon>Ochrophyta</taxon>
        <taxon>Bolidophyceae</taxon>
        <taxon>Parmales</taxon>
        <taxon>Triparmaceae</taxon>
        <taxon>Triparma</taxon>
    </lineage>
</organism>
<evidence type="ECO:0000313" key="1">
    <source>
        <dbReference type="EMBL" id="GMH47784.1"/>
    </source>
</evidence>
<comment type="caution">
    <text evidence="1">The sequence shown here is derived from an EMBL/GenBank/DDBJ whole genome shotgun (WGS) entry which is preliminary data.</text>
</comment>
<name>A0A9W6ZBZ7_9STRA</name>
<dbReference type="Proteomes" id="UP001165082">
    <property type="component" value="Unassembled WGS sequence"/>
</dbReference>
<dbReference type="EMBL" id="BRXZ01005656">
    <property type="protein sequence ID" value="GMH47784.1"/>
    <property type="molecule type" value="Genomic_DNA"/>
</dbReference>